<evidence type="ECO:0000256" key="2">
    <source>
        <dbReference type="ARBA" id="ARBA00004604"/>
    </source>
</evidence>
<dbReference type="Pfam" id="PF09420">
    <property type="entry name" value="Nop16"/>
    <property type="match status" value="1"/>
</dbReference>
<dbReference type="OrthoDB" id="285729at2759"/>
<comment type="subunit">
    <text evidence="4">Component of the pre-66S ribosomal particle.</text>
</comment>
<feature type="compositionally biased region" description="Acidic residues" evidence="8">
    <location>
        <begin position="142"/>
        <end position="158"/>
    </location>
</feature>
<dbReference type="Proteomes" id="UP000275385">
    <property type="component" value="Unassembled WGS sequence"/>
</dbReference>
<dbReference type="GO" id="GO:0042273">
    <property type="term" value="P:ribosomal large subunit biogenesis"/>
    <property type="evidence" value="ECO:0007669"/>
    <property type="project" value="TreeGrafter"/>
</dbReference>
<evidence type="ECO:0000256" key="3">
    <source>
        <dbReference type="ARBA" id="ARBA00008479"/>
    </source>
</evidence>
<reference evidence="9 10" key="1">
    <citation type="submission" date="2018-08" db="EMBL/GenBank/DDBJ databases">
        <title>Draft genome of the lignicolous fungus Coniochaeta pulveracea.</title>
        <authorList>
            <person name="Borstlap C.J."/>
            <person name="De Witt R.N."/>
            <person name="Botha A."/>
            <person name="Volschenk H."/>
        </authorList>
    </citation>
    <scope>NUCLEOTIDE SEQUENCE [LARGE SCALE GENOMIC DNA]</scope>
    <source>
        <strain evidence="9 10">CAB683</strain>
    </source>
</reference>
<protein>
    <recommendedName>
        <fullName evidence="5">Nucleolar protein 16</fullName>
    </recommendedName>
</protein>
<feature type="region of interest" description="Disordered" evidence="8">
    <location>
        <begin position="1"/>
        <end position="33"/>
    </location>
</feature>
<comment type="similarity">
    <text evidence="3">Belongs to the NOP16 family.</text>
</comment>
<comment type="function">
    <text evidence="1">Involved in the biogenesis of the 60S ribosomal subunit.</text>
</comment>
<gene>
    <name evidence="9" type="primary">NOP16</name>
    <name evidence="9" type="ORF">DL546_000675</name>
</gene>
<dbReference type="STRING" id="177199.A0A420XWT8"/>
<evidence type="ECO:0000313" key="10">
    <source>
        <dbReference type="Proteomes" id="UP000275385"/>
    </source>
</evidence>
<evidence type="ECO:0000256" key="1">
    <source>
        <dbReference type="ARBA" id="ARBA00002889"/>
    </source>
</evidence>
<keyword evidence="6" id="KW-0539">Nucleus</keyword>
<feature type="compositionally biased region" description="Basic residues" evidence="8">
    <location>
        <begin position="8"/>
        <end position="26"/>
    </location>
</feature>
<proteinExistence type="inferred from homology"/>
<evidence type="ECO:0000313" key="9">
    <source>
        <dbReference type="EMBL" id="RKU40076.1"/>
    </source>
</evidence>
<keyword evidence="10" id="KW-1185">Reference proteome</keyword>
<accession>A0A420XWT8</accession>
<feature type="region of interest" description="Disordered" evidence="8">
    <location>
        <begin position="129"/>
        <end position="160"/>
    </location>
</feature>
<dbReference type="AlphaFoldDB" id="A0A420XWT8"/>
<comment type="caution">
    <text evidence="9">The sequence shown here is derived from an EMBL/GenBank/DDBJ whole genome shotgun (WGS) entry which is preliminary data.</text>
</comment>
<comment type="subcellular location">
    <subcellularLocation>
        <location evidence="2">Nucleus</location>
        <location evidence="2">Nucleolus</location>
    </subcellularLocation>
</comment>
<name>A0A420XWT8_9PEZI</name>
<feature type="region of interest" description="Disordered" evidence="8">
    <location>
        <begin position="61"/>
        <end position="89"/>
    </location>
</feature>
<dbReference type="InterPro" id="IPR019002">
    <property type="entry name" value="Ribosome_biogenesis_Nop16"/>
</dbReference>
<dbReference type="PANTHER" id="PTHR13243">
    <property type="entry name" value="HSPC111 PROTEIN-RELATED"/>
    <property type="match status" value="1"/>
</dbReference>
<evidence type="ECO:0000256" key="7">
    <source>
        <dbReference type="ARBA" id="ARBA00023274"/>
    </source>
</evidence>
<dbReference type="GO" id="GO:0005730">
    <property type="term" value="C:nucleolus"/>
    <property type="evidence" value="ECO:0007669"/>
    <property type="project" value="UniProtKB-SubCell"/>
</dbReference>
<evidence type="ECO:0000256" key="4">
    <source>
        <dbReference type="ARBA" id="ARBA00011187"/>
    </source>
</evidence>
<dbReference type="EMBL" id="QVQW01000122">
    <property type="protein sequence ID" value="RKU40076.1"/>
    <property type="molecule type" value="Genomic_DNA"/>
</dbReference>
<evidence type="ECO:0000256" key="5">
    <source>
        <dbReference type="ARBA" id="ARBA00015522"/>
    </source>
</evidence>
<dbReference type="PANTHER" id="PTHR13243:SF1">
    <property type="entry name" value="NUCLEOLAR PROTEIN 16"/>
    <property type="match status" value="1"/>
</dbReference>
<organism evidence="9 10">
    <name type="scientific">Coniochaeta pulveracea</name>
    <dbReference type="NCBI Taxonomy" id="177199"/>
    <lineage>
        <taxon>Eukaryota</taxon>
        <taxon>Fungi</taxon>
        <taxon>Dikarya</taxon>
        <taxon>Ascomycota</taxon>
        <taxon>Pezizomycotina</taxon>
        <taxon>Sordariomycetes</taxon>
        <taxon>Sordariomycetidae</taxon>
        <taxon>Coniochaetales</taxon>
        <taxon>Coniochaetaceae</taxon>
        <taxon>Coniochaeta</taxon>
    </lineage>
</organism>
<keyword evidence="7" id="KW-0687">Ribonucleoprotein</keyword>
<evidence type="ECO:0000256" key="8">
    <source>
        <dbReference type="SAM" id="MobiDB-lite"/>
    </source>
</evidence>
<dbReference type="GO" id="GO:1990904">
    <property type="term" value="C:ribonucleoprotein complex"/>
    <property type="evidence" value="ECO:0007669"/>
    <property type="project" value="UniProtKB-KW"/>
</dbReference>
<sequence length="232" mass="26199">MGRELQKRKNRSSRSKVKQPVRRKKALNPSGSAIISKNWDNKATLSQNYKRLGLVAKLGHTAGGVEPDAAPVSSAPITKPTKKSKGEDSLAIHAIHSQVYSEARVERDPVTGKITRIISASSSAAFNPLNDPLAKFDRDSDAESEEEEEEAEEWDGFEEDKGKVVHELERLAKLPREKRVRHLSEREMEWLQRLRERHGDDFQAMARDGKLNPMQQTAADIRKRMRKAGLIE</sequence>
<evidence type="ECO:0000256" key="6">
    <source>
        <dbReference type="ARBA" id="ARBA00023242"/>
    </source>
</evidence>